<proteinExistence type="predicted"/>
<organism evidence="1 2">
    <name type="scientific">Candidatus Desulfosporosinus infrequens</name>
    <dbReference type="NCBI Taxonomy" id="2043169"/>
    <lineage>
        <taxon>Bacteria</taxon>
        <taxon>Bacillati</taxon>
        <taxon>Bacillota</taxon>
        <taxon>Clostridia</taxon>
        <taxon>Eubacteriales</taxon>
        <taxon>Desulfitobacteriaceae</taxon>
        <taxon>Desulfosporosinus</taxon>
    </lineage>
</organism>
<protein>
    <submittedName>
        <fullName evidence="1">Uncharacterized protein</fullName>
    </submittedName>
</protein>
<dbReference type="EMBL" id="OMOF01000054">
    <property type="protein sequence ID" value="SPF35254.1"/>
    <property type="molecule type" value="Genomic_DNA"/>
</dbReference>
<name>A0A2U3K6F7_9FIRM</name>
<dbReference type="Proteomes" id="UP000238916">
    <property type="component" value="Unassembled WGS sequence"/>
</dbReference>
<accession>A0A2U3K6F7</accession>
<sequence>MFVPMEAICYPSIMQEEIVSEKKILLAYFLCIVKTLTLGW</sequence>
<evidence type="ECO:0000313" key="1">
    <source>
        <dbReference type="EMBL" id="SPF35254.1"/>
    </source>
</evidence>
<reference evidence="2" key="1">
    <citation type="submission" date="2018-02" db="EMBL/GenBank/DDBJ databases">
        <authorList>
            <person name="Hausmann B."/>
        </authorList>
    </citation>
    <scope>NUCLEOTIDE SEQUENCE [LARGE SCALE GENOMIC DNA]</scope>
    <source>
        <strain evidence="2">Peat soil MAG SbF1</strain>
    </source>
</reference>
<dbReference type="AlphaFoldDB" id="A0A2U3K6F7"/>
<evidence type="ECO:0000313" key="2">
    <source>
        <dbReference type="Proteomes" id="UP000238916"/>
    </source>
</evidence>
<gene>
    <name evidence="1" type="ORF">SBF1_1470004</name>
</gene>